<feature type="domain" description="CN hydrolase" evidence="2">
    <location>
        <begin position="5"/>
        <end position="237"/>
    </location>
</feature>
<accession>A0ABV6IM94</accession>
<dbReference type="Gene3D" id="3.40.50.620">
    <property type="entry name" value="HUPs"/>
    <property type="match status" value="1"/>
</dbReference>
<protein>
    <submittedName>
        <fullName evidence="3">Nitrilase-related carbon-nitrogen hydrolase</fullName>
    </submittedName>
</protein>
<dbReference type="Pfam" id="PF00795">
    <property type="entry name" value="CN_hydrolase"/>
    <property type="match status" value="1"/>
</dbReference>
<sequence>MAPTLRIALAQFNPGMAAIGENAGRLRALRARAAGAGADLLITPASSLSGAVPAGLAAQPAFAAPLQAALDGLAAGTADGGPALLLGAPWRDGPRLHDALHLLEAGTRRSLAAHHPRAGYDPGPVPGPLFLRGARLGLMPGADWRGPAVAETLAETGADLLVALDSLAHEPGAAERRLQRALARVVENGLPLILLNRLGAEEEAAHDGSALVLNPDRSSALVLPPFAEALTLTEWRHDGSAWRCLPHPAPHPMGEEEQAWRALILALRDHAARHVATRFLLPLAGDSASALAATLALDAFGPAGLRCVVAGEGAAPPAALAAARRLDLQAEVIDLAPALRALAAVLPAGADPASRLRDAALSSLAEAQGLLPIVTAESGTGTAIAPLRHLAPGTLAALSAWRAATGPADRFLAPPAVEPRPPGAPAAPLRLWQSLARADYKRRRAPPGVAFPPPAPARPNPEGAEAP</sequence>
<name>A0ABV6IM94_9PROT</name>
<dbReference type="Proteomes" id="UP001589789">
    <property type="component" value="Unassembled WGS sequence"/>
</dbReference>
<dbReference type="SUPFAM" id="SSF56317">
    <property type="entry name" value="Carbon-nitrogen hydrolase"/>
    <property type="match status" value="1"/>
</dbReference>
<dbReference type="InterPro" id="IPR003010">
    <property type="entry name" value="C-N_Hydrolase"/>
</dbReference>
<evidence type="ECO:0000259" key="2">
    <source>
        <dbReference type="PROSITE" id="PS50263"/>
    </source>
</evidence>
<feature type="region of interest" description="Disordered" evidence="1">
    <location>
        <begin position="443"/>
        <end position="467"/>
    </location>
</feature>
<dbReference type="Gene3D" id="3.60.110.10">
    <property type="entry name" value="Carbon-nitrogen hydrolase"/>
    <property type="match status" value="1"/>
</dbReference>
<evidence type="ECO:0000313" key="4">
    <source>
        <dbReference type="Proteomes" id="UP001589789"/>
    </source>
</evidence>
<dbReference type="RefSeq" id="WP_377048764.1">
    <property type="nucleotide sequence ID" value="NZ_JBHLVZ010000002.1"/>
</dbReference>
<keyword evidence="4" id="KW-1185">Reference proteome</keyword>
<comment type="caution">
    <text evidence="3">The sequence shown here is derived from an EMBL/GenBank/DDBJ whole genome shotgun (WGS) entry which is preliminary data.</text>
</comment>
<dbReference type="PROSITE" id="PS50263">
    <property type="entry name" value="CN_HYDROLASE"/>
    <property type="match status" value="1"/>
</dbReference>
<dbReference type="GO" id="GO:0016787">
    <property type="term" value="F:hydrolase activity"/>
    <property type="evidence" value="ECO:0007669"/>
    <property type="project" value="UniProtKB-KW"/>
</dbReference>
<organism evidence="3 4">
    <name type="scientific">Muricoccus vinaceus</name>
    <dbReference type="NCBI Taxonomy" id="424704"/>
    <lineage>
        <taxon>Bacteria</taxon>
        <taxon>Pseudomonadati</taxon>
        <taxon>Pseudomonadota</taxon>
        <taxon>Alphaproteobacteria</taxon>
        <taxon>Acetobacterales</taxon>
        <taxon>Roseomonadaceae</taxon>
        <taxon>Muricoccus</taxon>
    </lineage>
</organism>
<dbReference type="InterPro" id="IPR036526">
    <property type="entry name" value="C-N_Hydrolase_sf"/>
</dbReference>
<evidence type="ECO:0000256" key="1">
    <source>
        <dbReference type="SAM" id="MobiDB-lite"/>
    </source>
</evidence>
<dbReference type="SUPFAM" id="SSF52402">
    <property type="entry name" value="Adenine nucleotide alpha hydrolases-like"/>
    <property type="match status" value="1"/>
</dbReference>
<feature type="compositionally biased region" description="Pro residues" evidence="1">
    <location>
        <begin position="449"/>
        <end position="459"/>
    </location>
</feature>
<gene>
    <name evidence="3" type="ORF">ACFFIC_03895</name>
</gene>
<evidence type="ECO:0000313" key="3">
    <source>
        <dbReference type="EMBL" id="MFC0384692.1"/>
    </source>
</evidence>
<dbReference type="InterPro" id="IPR014729">
    <property type="entry name" value="Rossmann-like_a/b/a_fold"/>
</dbReference>
<reference evidence="3 4" key="1">
    <citation type="submission" date="2024-09" db="EMBL/GenBank/DDBJ databases">
        <authorList>
            <person name="Sun Q."/>
            <person name="Mori K."/>
        </authorList>
    </citation>
    <scope>NUCLEOTIDE SEQUENCE [LARGE SCALE GENOMIC DNA]</scope>
    <source>
        <strain evidence="3 4">CCM 7468</strain>
    </source>
</reference>
<dbReference type="EMBL" id="JBHLVZ010000002">
    <property type="protein sequence ID" value="MFC0384692.1"/>
    <property type="molecule type" value="Genomic_DNA"/>
</dbReference>
<proteinExistence type="predicted"/>
<keyword evidence="3" id="KW-0378">Hydrolase</keyword>